<keyword evidence="6 7" id="KW-0560">Oxidoreductase</keyword>
<dbReference type="InterPro" id="IPR018517">
    <property type="entry name" value="tRNA_hU_synthase_CS"/>
</dbReference>
<comment type="caution">
    <text evidence="11">The sequence shown here is derived from an EMBL/GenBank/DDBJ whole genome shotgun (WGS) entry which is preliminary data.</text>
</comment>
<keyword evidence="5" id="KW-0521">NADP</keyword>
<dbReference type="GO" id="GO:0050660">
    <property type="term" value="F:flavin adenine dinucleotide binding"/>
    <property type="evidence" value="ECO:0007669"/>
    <property type="project" value="InterPro"/>
</dbReference>
<dbReference type="InterPro" id="IPR013785">
    <property type="entry name" value="Aldolase_TIM"/>
</dbReference>
<keyword evidence="2 7" id="KW-0285">Flavoprotein</keyword>
<keyword evidence="4 7" id="KW-0819">tRNA processing</keyword>
<dbReference type="PANTHER" id="PTHR45846:SF1">
    <property type="entry name" value="TRNA-DIHYDROURIDINE(47) SYNTHASE [NAD(P)(+)]-LIKE"/>
    <property type="match status" value="1"/>
</dbReference>
<accession>A0A391P7D0</accession>
<comment type="cofactor">
    <cofactor evidence="1 7 9">
        <name>FMN</name>
        <dbReference type="ChEBI" id="CHEBI:58210"/>
    </cofactor>
</comment>
<evidence type="ECO:0000256" key="8">
    <source>
        <dbReference type="PIRSR" id="PIRSR006621-1"/>
    </source>
</evidence>
<proteinExistence type="inferred from homology"/>
<feature type="binding site" evidence="9">
    <location>
        <position position="165"/>
    </location>
    <ligand>
        <name>FMN</name>
        <dbReference type="ChEBI" id="CHEBI:58210"/>
    </ligand>
</feature>
<dbReference type="GO" id="GO:0003723">
    <property type="term" value="F:RNA binding"/>
    <property type="evidence" value="ECO:0007669"/>
    <property type="project" value="TreeGrafter"/>
</dbReference>
<evidence type="ECO:0000256" key="5">
    <source>
        <dbReference type="ARBA" id="ARBA00022857"/>
    </source>
</evidence>
<dbReference type="CDD" id="cd02801">
    <property type="entry name" value="DUS_like_FMN"/>
    <property type="match status" value="1"/>
</dbReference>
<feature type="binding site" evidence="9">
    <location>
        <position position="136"/>
    </location>
    <ligand>
        <name>FMN</name>
        <dbReference type="ChEBI" id="CHEBI:58210"/>
    </ligand>
</feature>
<dbReference type="EMBL" id="BHGK01000001">
    <property type="protein sequence ID" value="GCA65569.1"/>
    <property type="molecule type" value="Genomic_DNA"/>
</dbReference>
<dbReference type="Proteomes" id="UP000265643">
    <property type="component" value="Unassembled WGS sequence"/>
</dbReference>
<sequence length="315" mass="37120">MTRYQYYLAPMEGITNATFRRTYHAHFKSMDKYFTPFLCPHTKRDLTTKEKKEILPENNEGMYVVPQILTNQAEGFLETAGKLEQYGYREINLNLGCPSKTVITKGRGSGFLAFPAELREFLDKIFSKTNLKVSIKTRIGRDDTLLWEELLSIYSEFPLEELIIHPRIQKEFYKGTPHIEAYEAAYRIKNCPICYNGDMFCKEEIENFWKRFPNTDAMMLGRGILRAPCLYEKLFESEEMDASVWKQKVRSFHDALLDAYIEEMSGDRNVLFKMKELWFYLWESFDGSKQLIKKLKKSGSVSEYLRVVEEIFMQD</sequence>
<evidence type="ECO:0000256" key="9">
    <source>
        <dbReference type="PIRSR" id="PIRSR006621-2"/>
    </source>
</evidence>
<evidence type="ECO:0000256" key="3">
    <source>
        <dbReference type="ARBA" id="ARBA00022643"/>
    </source>
</evidence>
<comment type="function">
    <text evidence="7">Catalyzes the synthesis of 5,6-dihydrouridine (D), a modified base found in the D-loop of most tRNAs, via the reduction of the C5-C6 double bond in target uridines.</text>
</comment>
<feature type="binding site" evidence="9">
    <location>
        <position position="67"/>
    </location>
    <ligand>
        <name>FMN</name>
        <dbReference type="ChEBI" id="CHEBI:58210"/>
    </ligand>
</feature>
<dbReference type="Gene3D" id="3.20.20.70">
    <property type="entry name" value="Aldolase class I"/>
    <property type="match status" value="1"/>
</dbReference>
<evidence type="ECO:0000256" key="1">
    <source>
        <dbReference type="ARBA" id="ARBA00001917"/>
    </source>
</evidence>
<dbReference type="PANTHER" id="PTHR45846">
    <property type="entry name" value="TRNA-DIHYDROURIDINE(47) SYNTHASE [NAD(P)(+)]-LIKE"/>
    <property type="match status" value="1"/>
</dbReference>
<feature type="domain" description="DUS-like FMN-binding" evidence="10">
    <location>
        <begin position="8"/>
        <end position="306"/>
    </location>
</feature>
<dbReference type="EC" id="1.3.1.-" evidence="7"/>
<dbReference type="SUPFAM" id="SSF51395">
    <property type="entry name" value="FMN-linked oxidoreductases"/>
    <property type="match status" value="1"/>
</dbReference>
<dbReference type="GO" id="GO:0017150">
    <property type="term" value="F:tRNA dihydrouridine synthase activity"/>
    <property type="evidence" value="ECO:0007669"/>
    <property type="project" value="InterPro"/>
</dbReference>
<keyword evidence="3 7" id="KW-0288">FMN</keyword>
<organism evidence="11 12">
    <name type="scientific">Mediterraneibacter butyricigenes</name>
    <dbReference type="NCBI Taxonomy" id="2316025"/>
    <lineage>
        <taxon>Bacteria</taxon>
        <taxon>Bacillati</taxon>
        <taxon>Bacillota</taxon>
        <taxon>Clostridia</taxon>
        <taxon>Lachnospirales</taxon>
        <taxon>Lachnospiraceae</taxon>
        <taxon>Mediterraneibacter</taxon>
    </lineage>
</organism>
<gene>
    <name evidence="11" type="ORF">KGMB01110_00050</name>
</gene>
<keyword evidence="12" id="KW-1185">Reference proteome</keyword>
<dbReference type="AlphaFoldDB" id="A0A391P7D0"/>
<evidence type="ECO:0000256" key="4">
    <source>
        <dbReference type="ARBA" id="ARBA00022694"/>
    </source>
</evidence>
<evidence type="ECO:0000256" key="6">
    <source>
        <dbReference type="ARBA" id="ARBA00023002"/>
    </source>
</evidence>
<evidence type="ECO:0000256" key="7">
    <source>
        <dbReference type="PIRNR" id="PIRNR006621"/>
    </source>
</evidence>
<reference evidence="12" key="1">
    <citation type="submission" date="2018-09" db="EMBL/GenBank/DDBJ databases">
        <title>Draft Genome Sequence of Mediterraneibacter sp. KCTC 15684.</title>
        <authorList>
            <person name="Kim J.S."/>
            <person name="Han K.I."/>
            <person name="Suh M.K."/>
            <person name="Lee K.C."/>
            <person name="Eom M.K."/>
            <person name="Lee J.H."/>
            <person name="Park S.H."/>
            <person name="Kang S.W."/>
            <person name="Park J.E."/>
            <person name="Oh B.S."/>
            <person name="Yu S.Y."/>
            <person name="Choi S.H."/>
            <person name="Lee D.H."/>
            <person name="Yoon H."/>
            <person name="Kim B."/>
            <person name="Yang S.J."/>
            <person name="Lee J.S."/>
        </authorList>
    </citation>
    <scope>NUCLEOTIDE SEQUENCE [LARGE SCALE GENOMIC DNA]</scope>
    <source>
        <strain evidence="12">KCTC 15684</strain>
    </source>
</reference>
<dbReference type="Pfam" id="PF01207">
    <property type="entry name" value="Dus"/>
    <property type="match status" value="1"/>
</dbReference>
<dbReference type="PROSITE" id="PS01136">
    <property type="entry name" value="UPF0034"/>
    <property type="match status" value="1"/>
</dbReference>
<dbReference type="InterPro" id="IPR035587">
    <property type="entry name" value="DUS-like_FMN-bd"/>
</dbReference>
<evidence type="ECO:0000259" key="10">
    <source>
        <dbReference type="Pfam" id="PF01207"/>
    </source>
</evidence>
<evidence type="ECO:0000313" key="11">
    <source>
        <dbReference type="EMBL" id="GCA65569.1"/>
    </source>
</evidence>
<dbReference type="PIRSF" id="PIRSF006621">
    <property type="entry name" value="Dus"/>
    <property type="match status" value="1"/>
</dbReference>
<evidence type="ECO:0000313" key="12">
    <source>
        <dbReference type="Proteomes" id="UP000265643"/>
    </source>
</evidence>
<feature type="binding site" evidence="9">
    <location>
        <begin position="221"/>
        <end position="222"/>
    </location>
    <ligand>
        <name>FMN</name>
        <dbReference type="ChEBI" id="CHEBI:58210"/>
    </ligand>
</feature>
<feature type="active site" description="Proton donor" evidence="8">
    <location>
        <position position="97"/>
    </location>
</feature>
<keyword evidence="9" id="KW-0547">Nucleotide-binding</keyword>
<evidence type="ECO:0000256" key="2">
    <source>
        <dbReference type="ARBA" id="ARBA00022630"/>
    </source>
</evidence>
<name>A0A391P7D0_9FIRM</name>
<dbReference type="InterPro" id="IPR001269">
    <property type="entry name" value="DUS_fam"/>
</dbReference>
<dbReference type="RefSeq" id="WP_119297248.1">
    <property type="nucleotide sequence ID" value="NZ_BHGK01000001.1"/>
</dbReference>
<protein>
    <recommendedName>
        <fullName evidence="7">tRNA-dihydrouridine synthase</fullName>
        <ecNumber evidence="7">1.3.1.-</ecNumber>
    </recommendedName>
</protein>
<comment type="similarity">
    <text evidence="7">Belongs to the dus family.</text>
</comment>